<dbReference type="Pfam" id="PF21959">
    <property type="entry name" value="DUF6923"/>
    <property type="match status" value="1"/>
</dbReference>
<feature type="domain" description="DUF11" evidence="3">
    <location>
        <begin position="495"/>
        <end position="629"/>
    </location>
</feature>
<keyword evidence="2" id="KW-0812">Transmembrane</keyword>
<evidence type="ECO:0000259" key="4">
    <source>
        <dbReference type="Pfam" id="PF17802"/>
    </source>
</evidence>
<organism evidence="6 7">
    <name type="scientific">Arcanobacterium canis</name>
    <dbReference type="NCBI Taxonomy" id="999183"/>
    <lineage>
        <taxon>Bacteria</taxon>
        <taxon>Bacillati</taxon>
        <taxon>Actinomycetota</taxon>
        <taxon>Actinomycetes</taxon>
        <taxon>Actinomycetales</taxon>
        <taxon>Actinomycetaceae</taxon>
        <taxon>Arcanobacterium</taxon>
    </lineage>
</organism>
<keyword evidence="2" id="KW-0472">Membrane</keyword>
<proteinExistence type="predicted"/>
<feature type="compositionally biased region" description="Polar residues" evidence="1">
    <location>
        <begin position="200"/>
        <end position="210"/>
    </location>
</feature>
<feature type="domain" description="SpaA-like prealbumin fold" evidence="4">
    <location>
        <begin position="828"/>
        <end position="905"/>
    </location>
</feature>
<sequence length="996" mass="108232">MKNLARVAIVFLATLSLAFSSVLVSFSEKAEAIPPSGSFSRGLTKEVRLEDDPYGAPKCYNVRNSATQRLFKFWKDSSSNEIAVLKVSYSSPVGSRLDKSAVSVRYSYASYFAGRHFDVEVSGNDVYLKFRQPLVYNVSGQLQIDMPGLASSVCPQVSAWSGVDVPSNPGKVCRSRFYPEDPSSVNSTQTGRRPARDLSPQETSEGSRSYVITSEPKNRFRYKSQLWYQPAGGGDYIRIGAETGWVYNALAYNPQDNWLYAISQTRNGTGTENEDPCFPSSHLLQINPLTGEVFDLGFVASRQNRRSSAFEDKDRYGGVNAGVILADGTYVVSNSSISGTRNLYKVAIPSVTSVGTTAERTNIKSYSEDYAVTAQADGFIWGIRSAASRYPNQLERINIRTGRVDSIGISSLTTESGEAFPRGKNWGKSWTYGNGNLGFGTGSDGANTTSIQLQVKNPTAPLSLSNIKLIAVNNNAPASFNTDGASYLGSPVTPDLKVEKTFNGITNRKANWKIRVTNEGKGGSSGFTLNDNLPNGYTVADIKRDITVADTTRGGIPRVVDYNVSKNHGNQGNDQIQVLVGSVPEGREVTISVMATLPTRAIEQCVANTVTITPNESDPVVNNNVSTADCGLEFEKKAIDIRGTEEGIEVEDGQVMKGLGGEDYRTVRFDLIVKNPGVAELPYTLVDHPGFTRDVAPKFVVLKEKNAPGDGAAQVGNAAQFAYPGTIPVSSIVNRYIRKHNPVPGRPDQITIAPGAKHYFELEYYYVMNPKSKNAETKVWDHLQCVGKKGSGRPGEGLYNKADLRDVRNQKNIFDDDCVPIEQPKNAKVVLKKVDASNTELELNGAQFTIRSVSSTDRDSFGEVIQPADGTYDLSEGTYVLSEIKAPAGYSLLPGPVYVDISRSDHDFAIRLGERYTTPGGKQEIAWTNVGQPLPLVSVEKTQRESQTVFTIQIADVLTGELPVTGGTGIFPLMATAALIALASLGATRRRWAGQR</sequence>
<feature type="region of interest" description="Disordered" evidence="1">
    <location>
        <begin position="174"/>
        <end position="210"/>
    </location>
</feature>
<evidence type="ECO:0000259" key="3">
    <source>
        <dbReference type="Pfam" id="PF01345"/>
    </source>
</evidence>
<dbReference type="Proteomes" id="UP001215216">
    <property type="component" value="Chromosome"/>
</dbReference>
<dbReference type="EMBL" id="CP121208">
    <property type="protein sequence ID" value="WFM83633.1"/>
    <property type="molecule type" value="Genomic_DNA"/>
</dbReference>
<dbReference type="Gene3D" id="2.60.40.10">
    <property type="entry name" value="Immunoglobulins"/>
    <property type="match status" value="1"/>
</dbReference>
<dbReference type="InterPro" id="IPR013783">
    <property type="entry name" value="Ig-like_fold"/>
</dbReference>
<dbReference type="InterPro" id="IPR001434">
    <property type="entry name" value="OmcB-like_DUF11"/>
</dbReference>
<evidence type="ECO:0000313" key="7">
    <source>
        <dbReference type="Proteomes" id="UP001215216"/>
    </source>
</evidence>
<feature type="domain" description="DUF6923" evidence="5">
    <location>
        <begin position="231"/>
        <end position="488"/>
    </location>
</feature>
<reference evidence="6 7" key="1">
    <citation type="submission" date="2023-03" db="EMBL/GenBank/DDBJ databases">
        <title>Complete genome of Arcanobacterium canis strain DSM 25104 isolated in 2010 from a canine otitis externa in Germany.</title>
        <authorList>
            <person name="Borowiak M."/>
            <person name="Kreitlow A."/>
            <person name="Malorny B."/>
            <person name="Laemmler C."/>
            <person name="Prenger-Berninghoff E."/>
            <person name="Ploetz M."/>
            <person name="Abdulmawjood A."/>
        </authorList>
    </citation>
    <scope>NUCLEOTIDE SEQUENCE [LARGE SCALE GENOMIC DNA]</scope>
    <source>
        <strain evidence="6 7">DSM 25104</strain>
    </source>
</reference>
<evidence type="ECO:0000313" key="6">
    <source>
        <dbReference type="EMBL" id="WFM83633.1"/>
    </source>
</evidence>
<gene>
    <name evidence="6" type="ORF">P7079_01235</name>
</gene>
<dbReference type="Pfam" id="PF17802">
    <property type="entry name" value="SpaA"/>
    <property type="match status" value="1"/>
</dbReference>
<feature type="transmembrane region" description="Helical" evidence="2">
    <location>
        <begin position="969"/>
        <end position="988"/>
    </location>
</feature>
<evidence type="ECO:0000256" key="1">
    <source>
        <dbReference type="SAM" id="MobiDB-lite"/>
    </source>
</evidence>
<dbReference type="RefSeq" id="WP_278013028.1">
    <property type="nucleotide sequence ID" value="NZ_CP121208.1"/>
</dbReference>
<name>A0ABY8FYM3_9ACTO</name>
<dbReference type="Pfam" id="PF01345">
    <property type="entry name" value="DUF11"/>
    <property type="match status" value="1"/>
</dbReference>
<dbReference type="InterPro" id="IPR054215">
    <property type="entry name" value="DUF6923"/>
</dbReference>
<accession>A0ABY8FYM3</accession>
<evidence type="ECO:0000256" key="2">
    <source>
        <dbReference type="SAM" id="Phobius"/>
    </source>
</evidence>
<evidence type="ECO:0000259" key="5">
    <source>
        <dbReference type="Pfam" id="PF21959"/>
    </source>
</evidence>
<keyword evidence="2" id="KW-1133">Transmembrane helix</keyword>
<protein>
    <submittedName>
        <fullName evidence="6">SpaA isopeptide-forming pilin-related protein</fullName>
    </submittedName>
</protein>
<keyword evidence="7" id="KW-1185">Reference proteome</keyword>
<dbReference type="InterPro" id="IPR041033">
    <property type="entry name" value="SpaA_PFL_dom_1"/>
</dbReference>